<organism evidence="1 2">
    <name type="scientific">Desulfolutivibrio sulfodismutans</name>
    <dbReference type="NCBI Taxonomy" id="63561"/>
    <lineage>
        <taxon>Bacteria</taxon>
        <taxon>Pseudomonadati</taxon>
        <taxon>Thermodesulfobacteriota</taxon>
        <taxon>Desulfovibrionia</taxon>
        <taxon>Desulfovibrionales</taxon>
        <taxon>Desulfovibrionaceae</taxon>
        <taxon>Desulfolutivibrio</taxon>
    </lineage>
</organism>
<comment type="caution">
    <text evidence="1">The sequence shown here is derived from an EMBL/GenBank/DDBJ whole genome shotgun (WGS) entry which is preliminary data.</text>
</comment>
<evidence type="ECO:0000313" key="1">
    <source>
        <dbReference type="EMBL" id="NDY55932.1"/>
    </source>
</evidence>
<dbReference type="Gene3D" id="1.10.10.10">
    <property type="entry name" value="Winged helix-like DNA-binding domain superfamily/Winged helix DNA-binding domain"/>
    <property type="match status" value="1"/>
</dbReference>
<proteinExistence type="predicted"/>
<evidence type="ECO:0000313" key="2">
    <source>
        <dbReference type="Proteomes" id="UP000469724"/>
    </source>
</evidence>
<dbReference type="InterPro" id="IPR036390">
    <property type="entry name" value="WH_DNA-bd_sf"/>
</dbReference>
<dbReference type="InterPro" id="IPR036388">
    <property type="entry name" value="WH-like_DNA-bd_sf"/>
</dbReference>
<name>A0A7K3NIB9_9BACT</name>
<accession>A0A7K3NIB9</accession>
<protein>
    <submittedName>
        <fullName evidence="1">Winged helix-turn-helix domain-containing protein</fullName>
    </submittedName>
</protein>
<sequence length="105" mass="11215">MSHNISDTPVSKEILKALRAERKDWIAGAAALARENKKARKAVMERLAAASATVPEIAEATGLAPDAALWMVASLKKFGEVVEAEKDGSFYRYALAAEAAQAQEA</sequence>
<dbReference type="Proteomes" id="UP000469724">
    <property type="component" value="Unassembled WGS sequence"/>
</dbReference>
<dbReference type="EMBL" id="JAAGRQ010000011">
    <property type="protein sequence ID" value="NDY55932.1"/>
    <property type="molecule type" value="Genomic_DNA"/>
</dbReference>
<keyword evidence="2" id="KW-1185">Reference proteome</keyword>
<dbReference type="RefSeq" id="WP_163300983.1">
    <property type="nucleotide sequence ID" value="NZ_JAAGRQ010000011.1"/>
</dbReference>
<gene>
    <name evidence="1" type="ORF">G3N56_04135</name>
</gene>
<dbReference type="SUPFAM" id="SSF46785">
    <property type="entry name" value="Winged helix' DNA-binding domain"/>
    <property type="match status" value="1"/>
</dbReference>
<reference evidence="1 2" key="1">
    <citation type="submission" date="2020-02" db="EMBL/GenBank/DDBJ databases">
        <title>Comparative genomics of sulfur disproportionating microorganisms.</title>
        <authorList>
            <person name="Ward L.M."/>
            <person name="Bertran E."/>
            <person name="Johnston D.T."/>
        </authorList>
    </citation>
    <scope>NUCLEOTIDE SEQUENCE [LARGE SCALE GENOMIC DNA]</scope>
    <source>
        <strain evidence="1 2">DSM 3696</strain>
    </source>
</reference>
<dbReference type="AlphaFoldDB" id="A0A7K3NIB9"/>